<keyword evidence="4" id="KW-1185">Reference proteome</keyword>
<dbReference type="Proteomes" id="UP000093391">
    <property type="component" value="Chromosome"/>
</dbReference>
<dbReference type="STRING" id="1789224.BFG52_16335"/>
<feature type="domain" description="TnsE C-terminal" evidence="2">
    <location>
        <begin position="375"/>
        <end position="516"/>
    </location>
</feature>
<feature type="region of interest" description="Disordered" evidence="1">
    <location>
        <begin position="260"/>
        <end position="294"/>
    </location>
</feature>
<dbReference type="Pfam" id="PF18623">
    <property type="entry name" value="TnsE_C"/>
    <property type="match status" value="1"/>
</dbReference>
<feature type="compositionally biased region" description="Gly residues" evidence="1">
    <location>
        <begin position="270"/>
        <end position="281"/>
    </location>
</feature>
<feature type="region of interest" description="Disordered" evidence="1">
    <location>
        <begin position="311"/>
        <end position="336"/>
    </location>
</feature>
<reference evidence="3 4" key="1">
    <citation type="submission" date="2016-08" db="EMBL/GenBank/DDBJ databases">
        <authorList>
            <person name="Seilhamer J.J."/>
        </authorList>
    </citation>
    <scope>NUCLEOTIDE SEQUENCE [LARGE SCALE GENOMIC DNA]</scope>
    <source>
        <strain evidence="3 4">BRTC-1</strain>
    </source>
</reference>
<gene>
    <name evidence="3" type="ORF">BFG52_16335</name>
</gene>
<dbReference type="AlphaFoldDB" id="A0A1B2M3H8"/>
<dbReference type="EMBL" id="CP016895">
    <property type="protein sequence ID" value="AOA59760.1"/>
    <property type="molecule type" value="Genomic_DNA"/>
</dbReference>
<proteinExistence type="predicted"/>
<dbReference type="OrthoDB" id="5899304at2"/>
<dbReference type="KEGG" id="ala:BFG52_16335"/>
<accession>A0A1B2M3H8</accession>
<evidence type="ECO:0000313" key="4">
    <source>
        <dbReference type="Proteomes" id="UP000093391"/>
    </source>
</evidence>
<dbReference type="RefSeq" id="WP_067558796.1">
    <property type="nucleotide sequence ID" value="NZ_CP016895.1"/>
</dbReference>
<name>A0A1B2M3H8_9GAMM</name>
<dbReference type="InterPro" id="IPR041419">
    <property type="entry name" value="TnsE_C"/>
</dbReference>
<organism evidence="3 4">
    <name type="scientific">Acinetobacter larvae</name>
    <dbReference type="NCBI Taxonomy" id="1789224"/>
    <lineage>
        <taxon>Bacteria</taxon>
        <taxon>Pseudomonadati</taxon>
        <taxon>Pseudomonadota</taxon>
        <taxon>Gammaproteobacteria</taxon>
        <taxon>Moraxellales</taxon>
        <taxon>Moraxellaceae</taxon>
        <taxon>Acinetobacter</taxon>
    </lineage>
</organism>
<evidence type="ECO:0000259" key="2">
    <source>
        <dbReference type="Pfam" id="PF18623"/>
    </source>
</evidence>
<sequence length="523" mass="59879">MKIKNFPEDAKITFLGEIFKFNHLKSWNIKLGIHADSELSVKHSRLSNLPAFARGRCLNPSDGQCRKGGYKININIQSNEDWKVKVDSKNRGYYFEFDFNRGSEQNPDLLHICIPQIELARVLFFHNAYLARNCIDQGILAREFFVDPIDQKTTVIHVLPHRTFPLGQFNNEGIRRLLSWILLDENARQSYESIAHYFKLEAKQFEEKTSWQFHFTPPQLINISLKMLGRFDSTTNEYLVFEITDLHNIKTTLPPNVLYESPEFKSGNSTGSGGGSSGSNQGGDDSSVDDDIEGDSNSKLVQIEIPQTSLSFSNPSETRKVVKKKTKSGSGGYDDVTEYEEVGVGTGEPTVNGDGAQGEFNGLEDDSDVIALYMQRFDAFKLLVKQLALKHHLKYEEKLHYLQKVGRSRLHRTLDGNNRCLLEVRFFIENHWYAILEIDTSDNAKPLSTLIVQIHDLNKWNYSFKDIAKKIVKNSLRWPSIESLQDLGIPYTLNHPKHLIELTETDDEFKGWLQRLEKILDLS</sequence>
<protein>
    <recommendedName>
        <fullName evidence="2">TnsE C-terminal domain-containing protein</fullName>
    </recommendedName>
</protein>
<evidence type="ECO:0000256" key="1">
    <source>
        <dbReference type="SAM" id="MobiDB-lite"/>
    </source>
</evidence>
<evidence type="ECO:0000313" key="3">
    <source>
        <dbReference type="EMBL" id="AOA59760.1"/>
    </source>
</evidence>